<dbReference type="Pfam" id="PF00149">
    <property type="entry name" value="Metallophos"/>
    <property type="match status" value="1"/>
</dbReference>
<evidence type="ECO:0000259" key="5">
    <source>
        <dbReference type="Pfam" id="PF14008"/>
    </source>
</evidence>
<dbReference type="PANTHER" id="PTHR45867:SF3">
    <property type="entry name" value="ACID PHOSPHATASE TYPE 7"/>
    <property type="match status" value="1"/>
</dbReference>
<sequence>MTSSLHVVHYLSLLVLLHHGLSVPQPEQVHISLTGDLSQMQVTWLTMEPVSGQPYVKYGRLEDDLKYKNPGVKDSFTDNGPQRKVRYVYTAQMTNLKPDTYYYYSVGSANGAFSKVFKFKTFPQGEFPIKICIYGDLGIQNGQFNDIIHGKEQGYYDMIIHVGDLAYDLFTENGDYGDEFFRIMEPVTSTIPYMVIPGNHEQDVNLDFLHYRKRLVMPGKGSALHGLYYSFNLGLFHFAGLNSESYALSRTDETIDQFQWLKQDLDKTTAPWIFTAIHRPMYCSNSRPWYDPSNDCNGSDNIAIRVGDGNMPGLEQLYMEKGVDIAFYGHMHSYERMWPVYNKVAYKQQDRDRTYNAPTPIHVVTGSAGCHTPHTRQDKNEKWSAVRSDDYGVTVVHLYNATHAHLRQFSTEQHADVDQYWLIKDEGYRPGRQP</sequence>
<comment type="caution">
    <text evidence="7">The sequence shown here is derived from an EMBL/GenBank/DDBJ whole genome shotgun (WGS) entry which is preliminary data.</text>
</comment>
<feature type="signal peptide" evidence="3">
    <location>
        <begin position="1"/>
        <end position="22"/>
    </location>
</feature>
<comment type="similarity">
    <text evidence="3">Belongs to the metallophosphoesterase superfamily. Purple acid phosphatase family.</text>
</comment>
<dbReference type="Gene3D" id="2.60.40.380">
    <property type="entry name" value="Purple acid phosphatase-like, N-terminal"/>
    <property type="match status" value="1"/>
</dbReference>
<evidence type="ECO:0000259" key="6">
    <source>
        <dbReference type="Pfam" id="PF16656"/>
    </source>
</evidence>
<dbReference type="PANTHER" id="PTHR45867">
    <property type="entry name" value="PURPLE ACID PHOSPHATASE"/>
    <property type="match status" value="1"/>
</dbReference>
<feature type="domain" description="Purple acid phosphatase C-terminal" evidence="5">
    <location>
        <begin position="360"/>
        <end position="414"/>
    </location>
</feature>
<evidence type="ECO:0000256" key="2">
    <source>
        <dbReference type="ARBA" id="ARBA00023180"/>
    </source>
</evidence>
<dbReference type="Pfam" id="PF14008">
    <property type="entry name" value="Metallophos_C"/>
    <property type="match status" value="1"/>
</dbReference>
<dbReference type="EMBL" id="JAUCMV010000001">
    <property type="protein sequence ID" value="KAK0428331.1"/>
    <property type="molecule type" value="Genomic_DNA"/>
</dbReference>
<evidence type="ECO:0000259" key="4">
    <source>
        <dbReference type="Pfam" id="PF00149"/>
    </source>
</evidence>
<evidence type="ECO:0000313" key="7">
    <source>
        <dbReference type="EMBL" id="KAK0428331.1"/>
    </source>
</evidence>
<feature type="domain" description="Purple acid phosphatase N-terminal" evidence="6">
    <location>
        <begin position="26"/>
        <end position="121"/>
    </location>
</feature>
<accession>A0AA39IPZ3</accession>
<proteinExistence type="inferred from homology"/>
<dbReference type="InterPro" id="IPR025733">
    <property type="entry name" value="PAPs_C"/>
</dbReference>
<evidence type="ECO:0000256" key="3">
    <source>
        <dbReference type="RuleBase" id="RU361203"/>
    </source>
</evidence>
<feature type="chain" id="PRO_5041489212" description="Purple acid phosphatase" evidence="3">
    <location>
        <begin position="23"/>
        <end position="434"/>
    </location>
</feature>
<gene>
    <name evidence="7" type="ORF">QR680_010739</name>
</gene>
<protein>
    <recommendedName>
        <fullName evidence="3">Purple acid phosphatase</fullName>
        <ecNumber evidence="3">3.1.3.2</ecNumber>
    </recommendedName>
</protein>
<dbReference type="InterPro" id="IPR008963">
    <property type="entry name" value="Purple_acid_Pase-like_N"/>
</dbReference>
<feature type="domain" description="Calcineurin-like phosphoesterase" evidence="4">
    <location>
        <begin position="129"/>
        <end position="334"/>
    </location>
</feature>
<evidence type="ECO:0000256" key="1">
    <source>
        <dbReference type="ARBA" id="ARBA00022729"/>
    </source>
</evidence>
<organism evidence="7 8">
    <name type="scientific">Steinernema hermaphroditum</name>
    <dbReference type="NCBI Taxonomy" id="289476"/>
    <lineage>
        <taxon>Eukaryota</taxon>
        <taxon>Metazoa</taxon>
        <taxon>Ecdysozoa</taxon>
        <taxon>Nematoda</taxon>
        <taxon>Chromadorea</taxon>
        <taxon>Rhabditida</taxon>
        <taxon>Tylenchina</taxon>
        <taxon>Panagrolaimomorpha</taxon>
        <taxon>Strongyloidoidea</taxon>
        <taxon>Steinernematidae</taxon>
        <taxon>Steinernema</taxon>
    </lineage>
</organism>
<dbReference type="InterPro" id="IPR029052">
    <property type="entry name" value="Metallo-depent_PP-like"/>
</dbReference>
<reference evidence="7" key="1">
    <citation type="submission" date="2023-06" db="EMBL/GenBank/DDBJ databases">
        <title>Genomic analysis of the entomopathogenic nematode Steinernema hermaphroditum.</title>
        <authorList>
            <person name="Schwarz E.M."/>
            <person name="Heppert J.K."/>
            <person name="Baniya A."/>
            <person name="Schwartz H.T."/>
            <person name="Tan C.-H."/>
            <person name="Antoshechkin I."/>
            <person name="Sternberg P.W."/>
            <person name="Goodrich-Blair H."/>
            <person name="Dillman A.R."/>
        </authorList>
    </citation>
    <scope>NUCLEOTIDE SEQUENCE</scope>
    <source>
        <strain evidence="7">PS9179</strain>
        <tissue evidence="7">Whole animal</tissue>
    </source>
</reference>
<dbReference type="CDD" id="cd00839">
    <property type="entry name" value="MPP_PAPs"/>
    <property type="match status" value="1"/>
</dbReference>
<comment type="catalytic activity">
    <reaction evidence="3">
        <text>a phosphate monoester + H2O = an alcohol + phosphate</text>
        <dbReference type="Rhea" id="RHEA:15017"/>
        <dbReference type="ChEBI" id="CHEBI:15377"/>
        <dbReference type="ChEBI" id="CHEBI:30879"/>
        <dbReference type="ChEBI" id="CHEBI:43474"/>
        <dbReference type="ChEBI" id="CHEBI:67140"/>
        <dbReference type="EC" id="3.1.3.2"/>
    </reaction>
</comment>
<dbReference type="InterPro" id="IPR015914">
    <property type="entry name" value="PAPs_N"/>
</dbReference>
<keyword evidence="3" id="KW-0378">Hydrolase</keyword>
<dbReference type="GO" id="GO:0003993">
    <property type="term" value="F:acid phosphatase activity"/>
    <property type="evidence" value="ECO:0007669"/>
    <property type="project" value="UniProtKB-EC"/>
</dbReference>
<dbReference type="InterPro" id="IPR004843">
    <property type="entry name" value="Calcineurin-like_PHP"/>
</dbReference>
<dbReference type="Pfam" id="PF16656">
    <property type="entry name" value="Pur_ac_phosph_N"/>
    <property type="match status" value="1"/>
</dbReference>
<keyword evidence="1 3" id="KW-0732">Signal</keyword>
<keyword evidence="8" id="KW-1185">Reference proteome</keyword>
<evidence type="ECO:0000313" key="8">
    <source>
        <dbReference type="Proteomes" id="UP001175271"/>
    </source>
</evidence>
<dbReference type="Proteomes" id="UP001175271">
    <property type="component" value="Unassembled WGS sequence"/>
</dbReference>
<name>A0AA39IPZ3_9BILA</name>
<keyword evidence="2" id="KW-0325">Glycoprotein</keyword>
<dbReference type="Gene3D" id="3.60.21.10">
    <property type="match status" value="1"/>
</dbReference>
<dbReference type="SUPFAM" id="SSF56300">
    <property type="entry name" value="Metallo-dependent phosphatases"/>
    <property type="match status" value="1"/>
</dbReference>
<dbReference type="InterPro" id="IPR041792">
    <property type="entry name" value="MPP_PAP"/>
</dbReference>
<dbReference type="SUPFAM" id="SSF49363">
    <property type="entry name" value="Purple acid phosphatase, N-terminal domain"/>
    <property type="match status" value="1"/>
</dbReference>
<dbReference type="GO" id="GO:0046872">
    <property type="term" value="F:metal ion binding"/>
    <property type="evidence" value="ECO:0007669"/>
    <property type="project" value="InterPro"/>
</dbReference>
<dbReference type="EC" id="3.1.3.2" evidence="3"/>
<dbReference type="AlphaFoldDB" id="A0AA39IPZ3"/>